<dbReference type="Gene3D" id="2.70.70.10">
    <property type="entry name" value="Glucose Permease (Domain IIA)"/>
    <property type="match status" value="1"/>
</dbReference>
<feature type="region of interest" description="Disordered" evidence="2">
    <location>
        <begin position="192"/>
        <end position="277"/>
    </location>
</feature>
<dbReference type="PANTHER" id="PTHR21666:SF289">
    <property type="entry name" value="L-ALA--D-GLU ENDOPEPTIDASE"/>
    <property type="match status" value="1"/>
</dbReference>
<dbReference type="CDD" id="cd12797">
    <property type="entry name" value="M23_peptidase"/>
    <property type="match status" value="1"/>
</dbReference>
<protein>
    <submittedName>
        <fullName evidence="5">Peptidoglycan DD-metalloendopeptidase family protein</fullName>
    </submittedName>
</protein>
<dbReference type="InterPro" id="IPR050570">
    <property type="entry name" value="Cell_wall_metabolism_enzyme"/>
</dbReference>
<evidence type="ECO:0000313" key="6">
    <source>
        <dbReference type="Proteomes" id="UP001589813"/>
    </source>
</evidence>
<name>A0ABV6BJA6_9GAMM</name>
<evidence type="ECO:0000256" key="1">
    <source>
        <dbReference type="ARBA" id="ARBA00022729"/>
    </source>
</evidence>
<keyword evidence="6" id="KW-1185">Reference proteome</keyword>
<dbReference type="InterPro" id="IPR011055">
    <property type="entry name" value="Dup_hybrid_motif"/>
</dbReference>
<dbReference type="SUPFAM" id="SSF51261">
    <property type="entry name" value="Duplicated hybrid motif"/>
    <property type="match status" value="1"/>
</dbReference>
<evidence type="ECO:0000256" key="2">
    <source>
        <dbReference type="SAM" id="MobiDB-lite"/>
    </source>
</evidence>
<organism evidence="5 6">
    <name type="scientific">Rheinheimera tilapiae</name>
    <dbReference type="NCBI Taxonomy" id="875043"/>
    <lineage>
        <taxon>Bacteria</taxon>
        <taxon>Pseudomonadati</taxon>
        <taxon>Pseudomonadota</taxon>
        <taxon>Gammaproteobacteria</taxon>
        <taxon>Chromatiales</taxon>
        <taxon>Chromatiaceae</taxon>
        <taxon>Rheinheimera</taxon>
    </lineage>
</organism>
<feature type="domain" description="M23ase beta-sheet core" evidence="4">
    <location>
        <begin position="76"/>
        <end position="173"/>
    </location>
</feature>
<feature type="compositionally biased region" description="Low complexity" evidence="2">
    <location>
        <begin position="213"/>
        <end position="277"/>
    </location>
</feature>
<reference evidence="5 6" key="1">
    <citation type="submission" date="2024-09" db="EMBL/GenBank/DDBJ databases">
        <authorList>
            <person name="Sun Q."/>
            <person name="Mori K."/>
        </authorList>
    </citation>
    <scope>NUCLEOTIDE SEQUENCE [LARGE SCALE GENOMIC DNA]</scope>
    <source>
        <strain evidence="5 6">KCTC 23315</strain>
    </source>
</reference>
<sequence length="277" mass="28957">MRVFLQNRRLYGAGLMVGWLCLLAGCASAPPVIAPPVAEKSVTQHQRGPVTFVHPLPGARISASFARYIIKSRNRQHHGVDFAAPSGTPVFAASSGVVLSADNSSLSEAFGNAVLIEHGDQLTSLSAHLSRLDVQLGQWVEAGQQIGLVGQTGRATGPHLHFELWRGSVPQDPIALLPLSPQERKHALAEMQRQAAANQQSAKKRVVTAKNRAVTSKVAKAVPAKSAKQSKTSAKAKQSVSRVAKTTSKTGKTGTTPGAAKSGKSKASSAKAASAGD</sequence>
<gene>
    <name evidence="5" type="ORF">ACFFJP_14910</name>
</gene>
<feature type="chain" id="PRO_5045297859" evidence="3">
    <location>
        <begin position="30"/>
        <end position="277"/>
    </location>
</feature>
<evidence type="ECO:0000259" key="4">
    <source>
        <dbReference type="Pfam" id="PF01551"/>
    </source>
</evidence>
<comment type="caution">
    <text evidence="5">The sequence shown here is derived from an EMBL/GenBank/DDBJ whole genome shotgun (WGS) entry which is preliminary data.</text>
</comment>
<accession>A0ABV6BJA6</accession>
<dbReference type="EMBL" id="JBHLXP010000003">
    <property type="protein sequence ID" value="MFC0049585.1"/>
    <property type="molecule type" value="Genomic_DNA"/>
</dbReference>
<dbReference type="InterPro" id="IPR016047">
    <property type="entry name" value="M23ase_b-sheet_dom"/>
</dbReference>
<dbReference type="RefSeq" id="WP_377245698.1">
    <property type="nucleotide sequence ID" value="NZ_JBHLXP010000003.1"/>
</dbReference>
<evidence type="ECO:0000313" key="5">
    <source>
        <dbReference type="EMBL" id="MFC0049585.1"/>
    </source>
</evidence>
<dbReference type="Proteomes" id="UP001589813">
    <property type="component" value="Unassembled WGS sequence"/>
</dbReference>
<dbReference type="Pfam" id="PF01551">
    <property type="entry name" value="Peptidase_M23"/>
    <property type="match status" value="1"/>
</dbReference>
<proteinExistence type="predicted"/>
<dbReference type="PROSITE" id="PS51257">
    <property type="entry name" value="PROKAR_LIPOPROTEIN"/>
    <property type="match status" value="1"/>
</dbReference>
<evidence type="ECO:0000256" key="3">
    <source>
        <dbReference type="SAM" id="SignalP"/>
    </source>
</evidence>
<feature type="signal peptide" evidence="3">
    <location>
        <begin position="1"/>
        <end position="29"/>
    </location>
</feature>
<keyword evidence="1 3" id="KW-0732">Signal</keyword>
<dbReference type="PANTHER" id="PTHR21666">
    <property type="entry name" value="PEPTIDASE-RELATED"/>
    <property type="match status" value="1"/>
</dbReference>